<dbReference type="STRING" id="1121014.N788_01140"/>
<dbReference type="EMBL" id="AVCJ01000001">
    <property type="protein sequence ID" value="KFL37806.1"/>
    <property type="molecule type" value="Genomic_DNA"/>
</dbReference>
<name>A0A087MLQ3_9GAMM</name>
<comment type="caution">
    <text evidence="1">The sequence shown here is derived from an EMBL/GenBank/DDBJ whole genome shotgun (WGS) entry which is preliminary data.</text>
</comment>
<protein>
    <submittedName>
        <fullName evidence="1">Uncharacterized protein</fullName>
    </submittedName>
</protein>
<keyword evidence="2" id="KW-1185">Reference proteome</keyword>
<sequence length="143" mass="15555">MPCRIEWRPSRWLVGALCLLAGLAAASVLASGLPDALKPMLAGLVVLAGLARARREALRAPVSLVWQGDTLVVHDLAGGRHRLSSPRLREQGPLLRIQARTAQGRRWSRSWWPDTLAGPDRRRLRLAAAVSPRSGIHLPSMAA</sequence>
<reference evidence="2" key="1">
    <citation type="submission" date="2013-08" db="EMBL/GenBank/DDBJ databases">
        <title>Genome sequencing of Arenimonas donghaensis.</title>
        <authorList>
            <person name="Chen F."/>
            <person name="Wang G."/>
        </authorList>
    </citation>
    <scope>NUCLEOTIDE SEQUENCE [LARGE SCALE GENOMIC DNA]</scope>
    <source>
        <strain evidence="2">HO3-R19</strain>
    </source>
</reference>
<evidence type="ECO:0000313" key="1">
    <source>
        <dbReference type="EMBL" id="KFL37806.1"/>
    </source>
</evidence>
<reference evidence="1 2" key="2">
    <citation type="journal article" date="2015" name="Stand. Genomic Sci.">
        <title>High quality draft genomic sequence of Arenimonas donghaensis DSM 18148(T).</title>
        <authorList>
            <person name="Chen F."/>
            <person name="Wang H."/>
            <person name="Cao Y."/>
            <person name="Li X."/>
            <person name="Wang G."/>
        </authorList>
    </citation>
    <scope>NUCLEOTIDE SEQUENCE [LARGE SCALE GENOMIC DNA]</scope>
    <source>
        <strain evidence="1 2">HO3-R19</strain>
    </source>
</reference>
<evidence type="ECO:0000313" key="2">
    <source>
        <dbReference type="Proteomes" id="UP000029085"/>
    </source>
</evidence>
<dbReference type="OrthoDB" id="5966659at2"/>
<gene>
    <name evidence="1" type="ORF">N788_01140</name>
</gene>
<dbReference type="AlphaFoldDB" id="A0A087MLQ3"/>
<proteinExistence type="predicted"/>
<accession>A0A087MLQ3</accession>
<organism evidence="1 2">
    <name type="scientific">Arenimonas donghaensis DSM 18148 = HO3-R19</name>
    <dbReference type="NCBI Taxonomy" id="1121014"/>
    <lineage>
        <taxon>Bacteria</taxon>
        <taxon>Pseudomonadati</taxon>
        <taxon>Pseudomonadota</taxon>
        <taxon>Gammaproteobacteria</taxon>
        <taxon>Lysobacterales</taxon>
        <taxon>Lysobacteraceae</taxon>
        <taxon>Arenimonas</taxon>
    </lineage>
</organism>
<dbReference type="RefSeq" id="WP_051924217.1">
    <property type="nucleotide sequence ID" value="NZ_AVCJ01000001.1"/>
</dbReference>
<dbReference type="Proteomes" id="UP000029085">
    <property type="component" value="Unassembled WGS sequence"/>
</dbReference>
<dbReference type="PATRIC" id="fig|1121014.3.peg.222"/>